<evidence type="ECO:0008006" key="3">
    <source>
        <dbReference type="Google" id="ProtNLM"/>
    </source>
</evidence>
<dbReference type="EMBL" id="JACCQK010000151">
    <property type="protein sequence ID" value="MBG0778936.1"/>
    <property type="molecule type" value="Genomic_DNA"/>
</dbReference>
<protein>
    <recommendedName>
        <fullName evidence="3">DUF4139 domain-containing protein</fullName>
    </recommendedName>
</protein>
<gene>
    <name evidence="1" type="ORF">H0S81_03315</name>
</gene>
<name>A0A931G706_9BACT</name>
<dbReference type="PANTHER" id="PTHR38075">
    <property type="entry name" value="DUF4139 DOMAIN-CONTAINING PROTEIN"/>
    <property type="match status" value="1"/>
</dbReference>
<evidence type="ECO:0000313" key="2">
    <source>
        <dbReference type="Proteomes" id="UP000706172"/>
    </source>
</evidence>
<sequence length="401" mass="44700">MAAEISSFLMKSRSFGIMIGSALVTAGLILPALVSADTRLGILPQPDAVHIRLSNQNPAMVQEHHHISLGKGINPVAFSWSGVRLDPDAVLLTPLSDPESVRVLSAAMPPDGAGLIWQVYSPNDAVVPMILSYLPAGLDSLVTYTATVNAEETALDLDAKLILRNFSGQSYEAATLRLDLDTAFSTQIQDQETRQVSFPIPQHPEMTKILQWDGQTMPHDPENQDTAAGIPFGYEITFPADVSQDTFDLRPGTVRIFLEDAQGRTLFTGEDFLPFLAKGDSFFLETGRTRDVIITKRRMKTDKTQVRRNDKGMIQVFDQIITDRFILKNTGPTPANIRLIDRIPGQWEPVDMAHAYTLEDHETLRLDIHLDAEETRTFDLTYKILNIFADKFTRYNQVACQ</sequence>
<dbReference type="AlphaFoldDB" id="A0A931G706"/>
<reference evidence="1" key="1">
    <citation type="submission" date="2020-07" db="EMBL/GenBank/DDBJ databases">
        <title>Severe corrosion of carbon steel in oil field produced water can be linked to methanogenic archaea containing a special type of NiFe hydrogenase.</title>
        <authorList>
            <person name="Lahme S."/>
            <person name="Mand J."/>
            <person name="Longwell J."/>
            <person name="Smith R."/>
            <person name="Enning D."/>
        </authorList>
    </citation>
    <scope>NUCLEOTIDE SEQUENCE</scope>
    <source>
        <strain evidence="1">MIC098Bin6</strain>
    </source>
</reference>
<comment type="caution">
    <text evidence="1">The sequence shown here is derived from an EMBL/GenBank/DDBJ whole genome shotgun (WGS) entry which is preliminary data.</text>
</comment>
<evidence type="ECO:0000313" key="1">
    <source>
        <dbReference type="EMBL" id="MBG0778936.1"/>
    </source>
</evidence>
<dbReference type="Proteomes" id="UP000706172">
    <property type="component" value="Unassembled WGS sequence"/>
</dbReference>
<dbReference type="PANTHER" id="PTHR38075:SF1">
    <property type="entry name" value="DUF4139 DOMAIN-CONTAINING PROTEIN"/>
    <property type="match status" value="1"/>
</dbReference>
<organism evidence="1 2">
    <name type="scientific">Desulfotignum balticum</name>
    <dbReference type="NCBI Taxonomy" id="115781"/>
    <lineage>
        <taxon>Bacteria</taxon>
        <taxon>Pseudomonadati</taxon>
        <taxon>Thermodesulfobacteriota</taxon>
        <taxon>Desulfobacteria</taxon>
        <taxon>Desulfobacterales</taxon>
        <taxon>Desulfobacteraceae</taxon>
        <taxon>Desulfotignum</taxon>
    </lineage>
</organism>
<proteinExistence type="predicted"/>
<accession>A0A931G706</accession>